<evidence type="ECO:0000313" key="3">
    <source>
        <dbReference type="EMBL" id="KAE8137525.1"/>
    </source>
</evidence>
<dbReference type="EMBL" id="ML743577">
    <property type="protein sequence ID" value="KAE8137525.1"/>
    <property type="molecule type" value="Genomic_DNA"/>
</dbReference>
<evidence type="ECO:0000256" key="1">
    <source>
        <dbReference type="ARBA" id="ARBA00004123"/>
    </source>
</evidence>
<proteinExistence type="predicted"/>
<dbReference type="GeneID" id="43644164"/>
<reference evidence="3 4" key="1">
    <citation type="submission" date="2019-04" db="EMBL/GenBank/DDBJ databases">
        <title>Friends and foes A comparative genomics study of 23 Aspergillus species from section Flavi.</title>
        <authorList>
            <consortium name="DOE Joint Genome Institute"/>
            <person name="Kjaerbolling I."/>
            <person name="Vesth T."/>
            <person name="Frisvad J.C."/>
            <person name="Nybo J.L."/>
            <person name="Theobald S."/>
            <person name="Kildgaard S."/>
            <person name="Isbrandt T."/>
            <person name="Kuo A."/>
            <person name="Sato A."/>
            <person name="Lyhne E.K."/>
            <person name="Kogle M.E."/>
            <person name="Wiebenga A."/>
            <person name="Kun R.S."/>
            <person name="Lubbers R.J."/>
            <person name="Makela M.R."/>
            <person name="Barry K."/>
            <person name="Chovatia M."/>
            <person name="Clum A."/>
            <person name="Daum C."/>
            <person name="Haridas S."/>
            <person name="He G."/>
            <person name="LaButti K."/>
            <person name="Lipzen A."/>
            <person name="Mondo S."/>
            <person name="Riley R."/>
            <person name="Salamov A."/>
            <person name="Simmons B.A."/>
            <person name="Magnuson J.K."/>
            <person name="Henrissat B."/>
            <person name="Mortensen U.H."/>
            <person name="Larsen T.O."/>
            <person name="Devries R.P."/>
            <person name="Grigoriev I.V."/>
            <person name="Machida M."/>
            <person name="Baker S.E."/>
            <person name="Andersen M.R."/>
        </authorList>
    </citation>
    <scope>NUCLEOTIDE SEQUENCE [LARGE SCALE GENOMIC DNA]</scope>
    <source>
        <strain evidence="3 4">CBS 117625</strain>
    </source>
</reference>
<dbReference type="InterPro" id="IPR021858">
    <property type="entry name" value="Fun_TF"/>
</dbReference>
<comment type="subcellular location">
    <subcellularLocation>
        <location evidence="1">Nucleus</location>
    </subcellularLocation>
</comment>
<accession>A0A5N6SSC2</accession>
<keyword evidence="4" id="KW-1185">Reference proteome</keyword>
<dbReference type="AlphaFoldDB" id="A0A5N6SSC2"/>
<dbReference type="PANTHER" id="PTHR37534:SF11">
    <property type="entry name" value="ZN(II)2CYS6 TRANSCRIPTION FACTOR (EUROFUNG)"/>
    <property type="match status" value="1"/>
</dbReference>
<sequence>MNRSNTLSPARGGVNPLTVDADFDWRTTVPSIWQAITPSARAQRNGSLDLHSTITGGVSNVSHDRLGMPGNGILKTPVHLLTSLIQYWFRYICQMGSTFDSEVNYNRQLAWSVWTTSEAVFYTMQVMSAACLLDSMPQPRETLPSLTAQATTAIDQGISQVVASQSPIVTANVVFAVFALGTSLHWSTHAIPEHLWLEAARNLLSIYRVQLSATEALLHAYFCQKLTSWEMILSSVGCGSIAAQVDRMRGQYKARFLQVLHVQDGNCNSLCNNTLPDDAGQALLRTGPNAWCGVSKEVVDVFGQVLALCRNVCQETKNNNPLVILMRRSSACDIFFACDLRTNLLAMDFSTLTIMEETQGFPVQTRDDNTPISHLLQTAEAYRQPALLQLRFTFGGLSMIPEERHGDFIITDALPNDETADTAVTEQSRAEFLLTLPLQLVATLEQIPADSGSKSIHHMLYVSEAAGLRVDTCAVPQGDLHVAGAPQRVARLFSVSTWNHLPCRCSSVCAMLDGWCWPCLKTRVNAPQHRHYVPQIHSFRNRVWEYPERDALVGPD</sequence>
<dbReference type="GO" id="GO:0005634">
    <property type="term" value="C:nucleus"/>
    <property type="evidence" value="ECO:0007669"/>
    <property type="project" value="UniProtKB-SubCell"/>
</dbReference>
<dbReference type="PANTHER" id="PTHR37534">
    <property type="entry name" value="TRANSCRIPTIONAL ACTIVATOR PROTEIN UGA3"/>
    <property type="match status" value="1"/>
</dbReference>
<dbReference type="OrthoDB" id="39175at2759"/>
<keyword evidence="2" id="KW-0539">Nucleus</keyword>
<dbReference type="Pfam" id="PF11951">
    <property type="entry name" value="Fungal_trans_2"/>
    <property type="match status" value="1"/>
</dbReference>
<dbReference type="RefSeq" id="XP_031913588.1">
    <property type="nucleotide sequence ID" value="XM_032059954.1"/>
</dbReference>
<name>A0A5N6SSC2_ASPPS</name>
<dbReference type="Proteomes" id="UP000325672">
    <property type="component" value="Unassembled WGS sequence"/>
</dbReference>
<evidence type="ECO:0000313" key="4">
    <source>
        <dbReference type="Proteomes" id="UP000325672"/>
    </source>
</evidence>
<protein>
    <submittedName>
        <fullName evidence="3">Uncharacterized protein</fullName>
    </submittedName>
</protein>
<gene>
    <name evidence="3" type="ORF">BDV38DRAFT_283077</name>
</gene>
<dbReference type="GO" id="GO:0000976">
    <property type="term" value="F:transcription cis-regulatory region binding"/>
    <property type="evidence" value="ECO:0007669"/>
    <property type="project" value="TreeGrafter"/>
</dbReference>
<dbReference type="GO" id="GO:0003700">
    <property type="term" value="F:DNA-binding transcription factor activity"/>
    <property type="evidence" value="ECO:0007669"/>
    <property type="project" value="TreeGrafter"/>
</dbReference>
<dbReference type="GO" id="GO:0045944">
    <property type="term" value="P:positive regulation of transcription by RNA polymerase II"/>
    <property type="evidence" value="ECO:0007669"/>
    <property type="project" value="TreeGrafter"/>
</dbReference>
<evidence type="ECO:0000256" key="2">
    <source>
        <dbReference type="ARBA" id="ARBA00023242"/>
    </source>
</evidence>
<organism evidence="3 4">
    <name type="scientific">Aspergillus pseudotamarii</name>
    <dbReference type="NCBI Taxonomy" id="132259"/>
    <lineage>
        <taxon>Eukaryota</taxon>
        <taxon>Fungi</taxon>
        <taxon>Dikarya</taxon>
        <taxon>Ascomycota</taxon>
        <taxon>Pezizomycotina</taxon>
        <taxon>Eurotiomycetes</taxon>
        <taxon>Eurotiomycetidae</taxon>
        <taxon>Eurotiales</taxon>
        <taxon>Aspergillaceae</taxon>
        <taxon>Aspergillus</taxon>
        <taxon>Aspergillus subgen. Circumdati</taxon>
    </lineage>
</organism>